<reference evidence="2 5" key="1">
    <citation type="submission" date="2019-07" db="EMBL/GenBank/DDBJ databases">
        <title>Complete Genome Sequence of Leptotrichia trevisanii Strain JMUB3870.</title>
        <authorList>
            <person name="Watanabe S."/>
            <person name="Cui L."/>
        </authorList>
    </citation>
    <scope>NUCLEOTIDE SEQUENCE [LARGE SCALE GENOMIC DNA]</scope>
    <source>
        <strain evidence="2 5">JMUB3870</strain>
    </source>
</reference>
<keyword evidence="1" id="KW-1133">Transmembrane helix</keyword>
<organism evidence="2 5">
    <name type="scientific">Leptotrichia trevisanii</name>
    <dbReference type="NCBI Taxonomy" id="109328"/>
    <lineage>
        <taxon>Bacteria</taxon>
        <taxon>Fusobacteriati</taxon>
        <taxon>Fusobacteriota</taxon>
        <taxon>Fusobacteriia</taxon>
        <taxon>Fusobacteriales</taxon>
        <taxon>Leptotrichiaceae</taxon>
        <taxon>Leptotrichia</taxon>
    </lineage>
</organism>
<feature type="transmembrane region" description="Helical" evidence="1">
    <location>
        <begin position="324"/>
        <end position="343"/>
    </location>
</feature>
<dbReference type="RefSeq" id="WP_026749562.1">
    <property type="nucleotide sequence ID" value="NZ_AP019831.1"/>
</dbReference>
<feature type="transmembrane region" description="Helical" evidence="1">
    <location>
        <begin position="629"/>
        <end position="646"/>
    </location>
</feature>
<evidence type="ECO:0000313" key="5">
    <source>
        <dbReference type="Proteomes" id="UP000422644"/>
    </source>
</evidence>
<feature type="transmembrane region" description="Helical" evidence="1">
    <location>
        <begin position="377"/>
        <end position="401"/>
    </location>
</feature>
<evidence type="ECO:0000256" key="1">
    <source>
        <dbReference type="SAM" id="Phobius"/>
    </source>
</evidence>
<feature type="transmembrane region" description="Helical" evidence="1">
    <location>
        <begin position="20"/>
        <end position="39"/>
    </location>
</feature>
<dbReference type="Proteomes" id="UP000321378">
    <property type="component" value="Chromosome"/>
</dbReference>
<feature type="transmembrane region" description="Helical" evidence="1">
    <location>
        <begin position="436"/>
        <end position="453"/>
    </location>
</feature>
<accession>A0A510JXA1</accession>
<keyword evidence="5" id="KW-1185">Reference proteome</keyword>
<feature type="transmembrane region" description="Helical" evidence="1">
    <location>
        <begin position="210"/>
        <end position="231"/>
    </location>
</feature>
<dbReference type="OrthoDB" id="6859157at2"/>
<dbReference type="STRING" id="1122173.GCA_000482505_02011"/>
<dbReference type="Proteomes" id="UP000422644">
    <property type="component" value="Chromosome"/>
</dbReference>
<protein>
    <submittedName>
        <fullName evidence="2">Uncharacterized protein</fullName>
    </submittedName>
</protein>
<keyword evidence="1" id="KW-0472">Membrane</keyword>
<evidence type="ECO:0000313" key="4">
    <source>
        <dbReference type="Proteomes" id="UP000321378"/>
    </source>
</evidence>
<dbReference type="EMBL" id="AP019831">
    <property type="protein sequence ID" value="BBM44012.1"/>
    <property type="molecule type" value="Genomic_DNA"/>
</dbReference>
<feature type="transmembrane region" description="Helical" evidence="1">
    <location>
        <begin position="413"/>
        <end position="430"/>
    </location>
</feature>
<feature type="transmembrane region" description="Helical" evidence="1">
    <location>
        <begin position="66"/>
        <end position="84"/>
    </location>
</feature>
<feature type="transmembrane region" description="Helical" evidence="1">
    <location>
        <begin position="599"/>
        <end position="617"/>
    </location>
</feature>
<name>A0A510JXA1_9FUSO</name>
<gene>
    <name evidence="2" type="ORF">JMUB3870_0102</name>
    <name evidence="3" type="ORF">JMUB3935_0119</name>
</gene>
<proteinExistence type="predicted"/>
<feature type="transmembrane region" description="Helical" evidence="1">
    <location>
        <begin position="569"/>
        <end position="587"/>
    </location>
</feature>
<dbReference type="AlphaFoldDB" id="A0A510JXA1"/>
<keyword evidence="1" id="KW-0812">Transmembrane</keyword>
<feature type="transmembrane region" description="Helical" evidence="1">
    <location>
        <begin position="275"/>
        <end position="295"/>
    </location>
</feature>
<feature type="transmembrane region" description="Helical" evidence="1">
    <location>
        <begin position="465"/>
        <end position="486"/>
    </location>
</feature>
<evidence type="ECO:0000313" key="2">
    <source>
        <dbReference type="EMBL" id="BBM44012.1"/>
    </source>
</evidence>
<feature type="transmembrane region" description="Helical" evidence="1">
    <location>
        <begin position="150"/>
        <end position="168"/>
    </location>
</feature>
<feature type="transmembrane region" description="Helical" evidence="1">
    <location>
        <begin position="174"/>
        <end position="198"/>
    </location>
</feature>
<evidence type="ECO:0000313" key="3">
    <source>
        <dbReference type="EMBL" id="BBM51169.1"/>
    </source>
</evidence>
<dbReference type="EMBL" id="AP019840">
    <property type="protein sequence ID" value="BBM51169.1"/>
    <property type="molecule type" value="Genomic_DNA"/>
</dbReference>
<feature type="transmembrane region" description="Helical" evidence="1">
    <location>
        <begin position="530"/>
        <end position="557"/>
    </location>
</feature>
<feature type="transmembrane region" description="Helical" evidence="1">
    <location>
        <begin position="243"/>
        <end position="263"/>
    </location>
</feature>
<feature type="transmembrane region" description="Helical" evidence="1">
    <location>
        <begin position="350"/>
        <end position="371"/>
    </location>
</feature>
<feature type="transmembrane region" description="Helical" evidence="1">
    <location>
        <begin position="100"/>
        <end position="119"/>
    </location>
</feature>
<feature type="transmembrane region" description="Helical" evidence="1">
    <location>
        <begin position="125"/>
        <end position="141"/>
    </location>
</feature>
<reference evidence="3 4" key="2">
    <citation type="submission" date="2019-07" db="EMBL/GenBank/DDBJ databases">
        <title>Complete Genome Sequence of Leptotrichia trevisanii Strain JMUB3935.</title>
        <authorList>
            <person name="Watanabe S."/>
            <person name="Cui L."/>
        </authorList>
    </citation>
    <scope>NUCLEOTIDE SEQUENCE [LARGE SCALE GENOMIC DNA]</scope>
    <source>
        <strain evidence="3 4">JMUB3935</strain>
    </source>
</reference>
<sequence>MNNITKIKYLIRNFFTEYKALLIGTLVSGIFLIILGFYAQNRFETYKDLIVGNPAIMGTNESGETFSFWISLFLGLITMFFYCIKKQKKIFHYKEDEQQNIDFIGVGIFLIPILLSLIIKQEVNIFYLIVGILYFSLSFFIKKTNEKKEMLLLIFSIYIFSLTIKAVLDKLFKGTIIISQDMIYPVSIIIVGITIYYLKKKNFKNIRILIMKFQIFTPLLLLTSLTNRYIVNGDRYKIRYPQNYVLLIYSLIIILIIFNFFQYMKRKNEKHSSSIFLSTVILMFIIHHYVTPLFFSSGDLWHRGEEMITWHQLIDKKLMLYKNYSGTSGLYALVLGFFQNIILQGKSFDYLPALSLTNIFWCVLFGALVYLVTNEKLALLISLITFLPEYNRVYMIAICLLVLSNAKIVKNRIYWLQLYLLLSILSVFHYPLNGIAATLGGAPFAFIQLYLVLKEKDFTTIWKKKTFWFLNLLLIYPVIWTLKYALKLVQAMSLLSSQSLLADGITLWTNQYTVPPQWFMKYILNHDLRIMLWTIFVFLLAISFLFTFLYYLYLYLYNSKFKISSLKERGFFLLSFACIALPINYTYTTMRVDYTEGTSRLTGIFIVFTVFNMLIFLFQYGDKILGRNLKIITFSFFITLILLMQVREVPLRESRNLMEFQQTGEEVKILKNEYELPDDLVLVDEKEEGLHKLGKGFIRESDMQYLKTYKEMADKLLKPNEVFWPTMNRELLFIFDNKVPAKIDSPHLTKTLKVSKNNLESIEQKPIFLTEVRGYDSYYTFKWIIDNGYVMYKYKGIDFWIRPDRYQEIFGNINVGKKHMVDNHPSQDIQKIAFSFGNSMHTLNNLFINKKEFNLNNITITGNQVQVLSNSKIKIMYKTDPYIILKFPEKIKGTDFDFIYLELKSNYSDKKQRRVQLFWDGDGIPFNENRTMWLDDVNGKMLIPIGSHPGWLFSTISRLRIDFEKVKVGTEIEVKSIKFLKLNVDRKE</sequence>